<dbReference type="GO" id="GO:0004497">
    <property type="term" value="F:monooxygenase activity"/>
    <property type="evidence" value="ECO:0007669"/>
    <property type="project" value="UniProtKB-KW"/>
</dbReference>
<dbReference type="PANTHER" id="PTHR46972:SF1">
    <property type="entry name" value="FAD DEPENDENT OXIDOREDUCTASE DOMAIN-CONTAINING PROTEIN"/>
    <property type="match status" value="1"/>
</dbReference>
<protein>
    <recommendedName>
        <fullName evidence="5">FAD-binding domain-containing protein</fullName>
    </recommendedName>
</protein>
<dbReference type="GO" id="GO:0071949">
    <property type="term" value="F:FAD binding"/>
    <property type="evidence" value="ECO:0007669"/>
    <property type="project" value="InterPro"/>
</dbReference>
<evidence type="ECO:0000313" key="6">
    <source>
        <dbReference type="EMBL" id="GFJ81562.1"/>
    </source>
</evidence>
<name>A0A6V8K8M8_9ACTN</name>
<evidence type="ECO:0000259" key="5">
    <source>
        <dbReference type="Pfam" id="PF01494"/>
    </source>
</evidence>
<dbReference type="InterPro" id="IPR036188">
    <property type="entry name" value="FAD/NAD-bd_sf"/>
</dbReference>
<reference evidence="6 7" key="2">
    <citation type="submission" date="2020-03" db="EMBL/GenBank/DDBJ databases">
        <authorList>
            <person name="Ichikawa N."/>
            <person name="Kimura A."/>
            <person name="Kitahashi Y."/>
            <person name="Uohara A."/>
        </authorList>
    </citation>
    <scope>NUCLEOTIDE SEQUENCE [LARGE SCALE GENOMIC DNA]</scope>
    <source>
        <strain evidence="6 7">NBRC 108639</strain>
    </source>
</reference>
<dbReference type="InterPro" id="IPR002938">
    <property type="entry name" value="FAD-bd"/>
</dbReference>
<keyword evidence="7" id="KW-1185">Reference proteome</keyword>
<keyword evidence="2" id="KW-0274">FAD</keyword>
<dbReference type="Proteomes" id="UP000482800">
    <property type="component" value="Unassembled WGS sequence"/>
</dbReference>
<accession>A0A6V8K8M8</accession>
<gene>
    <name evidence="6" type="ORF">Phou_057420</name>
</gene>
<dbReference type="Pfam" id="PF01494">
    <property type="entry name" value="FAD_binding_3"/>
    <property type="match status" value="1"/>
</dbReference>
<dbReference type="AlphaFoldDB" id="A0A6V8K8M8"/>
<sequence length="99" mass="10408">MPTAARWTHKPGLTLIGDAAHLMPPVGEGANQAMLDAATLAAELAANPADPDSAIQAYEEAMFARIHPIAEMSARVQAMMLSPTAADDVVRFFAPHPTS</sequence>
<evidence type="ECO:0000256" key="4">
    <source>
        <dbReference type="ARBA" id="ARBA00023033"/>
    </source>
</evidence>
<evidence type="ECO:0000313" key="7">
    <source>
        <dbReference type="Proteomes" id="UP000482800"/>
    </source>
</evidence>
<evidence type="ECO:0000256" key="3">
    <source>
        <dbReference type="ARBA" id="ARBA00023002"/>
    </source>
</evidence>
<dbReference type="EMBL" id="BLPF01000002">
    <property type="protein sequence ID" value="GFJ81562.1"/>
    <property type="molecule type" value="Genomic_DNA"/>
</dbReference>
<dbReference type="RefSeq" id="WP_218579221.1">
    <property type="nucleotide sequence ID" value="NZ_BLPF01000002.1"/>
</dbReference>
<proteinExistence type="predicted"/>
<keyword evidence="4" id="KW-0503">Monooxygenase</keyword>
<dbReference type="Gene3D" id="3.50.50.60">
    <property type="entry name" value="FAD/NAD(P)-binding domain"/>
    <property type="match status" value="1"/>
</dbReference>
<dbReference type="SUPFAM" id="SSF51905">
    <property type="entry name" value="FAD/NAD(P)-binding domain"/>
    <property type="match status" value="1"/>
</dbReference>
<comment type="caution">
    <text evidence="6">The sequence shown here is derived from an EMBL/GenBank/DDBJ whole genome shotgun (WGS) entry which is preliminary data.</text>
</comment>
<keyword evidence="3" id="KW-0560">Oxidoreductase</keyword>
<feature type="domain" description="FAD-binding" evidence="5">
    <location>
        <begin position="6"/>
        <end position="60"/>
    </location>
</feature>
<evidence type="ECO:0000256" key="1">
    <source>
        <dbReference type="ARBA" id="ARBA00022630"/>
    </source>
</evidence>
<keyword evidence="1" id="KW-0285">Flavoprotein</keyword>
<evidence type="ECO:0000256" key="2">
    <source>
        <dbReference type="ARBA" id="ARBA00022827"/>
    </source>
</evidence>
<organism evidence="6 7">
    <name type="scientific">Phytohabitans houttuyneae</name>
    <dbReference type="NCBI Taxonomy" id="1076126"/>
    <lineage>
        <taxon>Bacteria</taxon>
        <taxon>Bacillati</taxon>
        <taxon>Actinomycetota</taxon>
        <taxon>Actinomycetes</taxon>
        <taxon>Micromonosporales</taxon>
        <taxon>Micromonosporaceae</taxon>
    </lineage>
</organism>
<reference evidence="6 7" key="1">
    <citation type="submission" date="2020-03" db="EMBL/GenBank/DDBJ databases">
        <title>Whole genome shotgun sequence of Phytohabitans houttuyneae NBRC 108639.</title>
        <authorList>
            <person name="Komaki H."/>
            <person name="Tamura T."/>
        </authorList>
    </citation>
    <scope>NUCLEOTIDE SEQUENCE [LARGE SCALE GENOMIC DNA]</scope>
    <source>
        <strain evidence="6 7">NBRC 108639</strain>
    </source>
</reference>
<dbReference type="PANTHER" id="PTHR46972">
    <property type="entry name" value="MONOOXYGENASE ASQM-RELATED"/>
    <property type="match status" value="1"/>
</dbReference>